<accession>M7U157</accession>
<evidence type="ECO:0000313" key="6">
    <source>
        <dbReference type="Proteomes" id="UP000012045"/>
    </source>
</evidence>
<evidence type="ECO:0000259" key="4">
    <source>
        <dbReference type="Pfam" id="PF06985"/>
    </source>
</evidence>
<dbReference type="PANTHER" id="PTHR22603:SF93">
    <property type="entry name" value="RE24176P"/>
    <property type="match status" value="1"/>
</dbReference>
<dbReference type="GO" id="GO:0005737">
    <property type="term" value="C:cytoplasm"/>
    <property type="evidence" value="ECO:0007669"/>
    <property type="project" value="TreeGrafter"/>
</dbReference>
<comment type="similarity">
    <text evidence="1">Belongs to the choline/ethanolamine kinase family.</text>
</comment>
<feature type="domain" description="Heterokaryon incompatibility" evidence="4">
    <location>
        <begin position="1100"/>
        <end position="1243"/>
    </location>
</feature>
<name>M7U157_BOTF1</name>
<dbReference type="Pfam" id="PF06985">
    <property type="entry name" value="HET"/>
    <property type="match status" value="1"/>
</dbReference>
<dbReference type="InterPro" id="IPR010730">
    <property type="entry name" value="HET"/>
</dbReference>
<feature type="compositionally biased region" description="Basic and acidic residues" evidence="2">
    <location>
        <begin position="95"/>
        <end position="113"/>
    </location>
</feature>
<feature type="region of interest" description="Disordered" evidence="2">
    <location>
        <begin position="196"/>
        <end position="229"/>
    </location>
</feature>
<sequence>MNSPPDVNTPTVPRRPALRADTDDLHSPKSGPTKVVSIAEPEPEDIQEFELPPTDESSRIKHFSAGVAKRMTGRPNMPSASSSKLSLRSQTSLEEPSRDDPSPESSKANDESKHHHHRDKLLSQVAEWLHSEKAKRNSRKANKKDTKENEAQAENLSHRGIASKPRTMSDSSTSSALSLEKLQRILEDNMLDLGHNQLPHLNSPKRQSRKRSLVRPSLKASPSSDTEYHEGDIVVPSCDVILDNSKTLAYSGGAGSSMETTTLSNAKRAEKERKAWIQFKNEIVRLAHTLRLKGWRRVPLDRGHEIEVERLSGALTNAVYVVTPPADLPPSASSTNLSTKSQKSPPKLLLRIYGPQVEHLIDREAELSILRRLARKKIGPRMLGTFRNGRFEEFFNAQTLTAQDLRIPETSRKIAKRMRELHDGVELLQEERDDGPFVFKNWDKWVDRCEKITTYLDKQILEGDSSKSVRGESWRDRGLVCGVEWPVFRTAVEKYRQWLEESYGGKEGLSRRLVFAHNDTQYGNILRLVPEPPVNGSAPSPLLLPMNHHKQLVVIDFEYASANTPGLEFANHFTEWCYNYHAPAPMTWTCDTRNYPTVEEQKRFVRAYLNHRPHFNPHANSTPKLEGKDAPPGSIKEFMLDSRTPGGEKDTPTSSVNLYAEEEARREQETEKQVEEILQEIRIWRLANSAQWVAWGIVQAKVPELDDAPAFVVTPDEIDGPQDGILEHANPEDMKMKTEDEREIKIEEQVEEEEDEFDYLGYAQSRALFFWGDVVGLGIMKKEELPEGLAERIKVLESCPYSPKSTAQRGGQSAMELTLSIPNGSQNPSIEIYKLALRHFENAISERPLEKYFASSPGSDGGDGGALCSDCVAVGERLKDVCYGNDEAQEFDFGVSARDSSDNLHLGSLKEVFAPKKCSLCCLLTRQFLRIKRGEIYMNARSKGMDLHGLTLTGLLRLAYAEKITELENEVDWIIDPFSESLQLSLSTIISDGTLSIWWPENTVDEINDEPTQIPMLAADHKAVFTSVKKLWIPLPSGKISTERDLGMFSDCFNSCLQNHEKCRETQMTRALSSGFGPSRLIDIVDMKIVKMGIDEAPKYFILSYVWGHPPFLLLEKTNEKEFSTPGSLETQRIPQTILDAMEVTRRFEIRYLWVDALCIVQDDLENKMHEIDRMHTIYAQAEMTIVAATGDGANSGLLDIDSIFTDAESHLINEIRFTVDSMDLREVIEFSTWFTRGWTFQELVFSKRILYFMTERTYYSCEERSWSEDFPLLTWDVDENGDAGEVENKFYDESLKTDFDFRNKLDPFENYTAMVSKMSTRQFTQESHCLNACRGLYTGLLLKGLGGSVCGIPAICFEFGLAWQPEGNLTRRGSQNSSATTLQFPTWSWAGWKGQIEYPFLVGPEKCGVKGEVRWAIYEAYEPSIPMTDGDATKAKEKRYKQVVPTIKVHTSPSQSHQSMSSWYTHSYSPTPGSRFPKTAFRATLDVEGELESRTRKIMSSNFIGPSILLFQTYSITCQIDTNEISRPPLARHKDLRFFTISSLTNNEMIGELKIDYTTLNTFLESQDSSNSTSTIIQIELISLFEIDFGSSSVQNLMWMNTHSARGTFSKEFMKMVEEMEDRRMKCVMWIVWDEEEGVAMRVAVGWVSVEGWQEERPRLREVLLA</sequence>
<feature type="compositionally biased region" description="Low complexity" evidence="2">
    <location>
        <begin position="79"/>
        <end position="94"/>
    </location>
</feature>
<evidence type="ECO:0000313" key="5">
    <source>
        <dbReference type="EMBL" id="EMR87290.1"/>
    </source>
</evidence>
<dbReference type="CDD" id="cd05157">
    <property type="entry name" value="ETNK_euk"/>
    <property type="match status" value="1"/>
</dbReference>
<protein>
    <submittedName>
        <fullName evidence="5">Putative choline kinase protein</fullName>
    </submittedName>
</protein>
<dbReference type="EMBL" id="KB707833">
    <property type="protein sequence ID" value="EMR87290.1"/>
    <property type="molecule type" value="Genomic_DNA"/>
</dbReference>
<dbReference type="STRING" id="1290391.M7U157"/>
<feature type="compositionally biased region" description="Basic and acidic residues" evidence="2">
    <location>
        <begin position="18"/>
        <end position="27"/>
    </location>
</feature>
<dbReference type="GO" id="GO:0006646">
    <property type="term" value="P:phosphatidylethanolamine biosynthetic process"/>
    <property type="evidence" value="ECO:0007669"/>
    <property type="project" value="TreeGrafter"/>
</dbReference>
<organism evidence="5 6">
    <name type="scientific">Botryotinia fuckeliana (strain BcDW1)</name>
    <name type="common">Noble rot fungus</name>
    <name type="synonym">Botrytis cinerea</name>
    <dbReference type="NCBI Taxonomy" id="1290391"/>
    <lineage>
        <taxon>Eukaryota</taxon>
        <taxon>Fungi</taxon>
        <taxon>Dikarya</taxon>
        <taxon>Ascomycota</taxon>
        <taxon>Pezizomycotina</taxon>
        <taxon>Leotiomycetes</taxon>
        <taxon>Helotiales</taxon>
        <taxon>Sclerotiniaceae</taxon>
        <taxon>Botrytis</taxon>
    </lineage>
</organism>
<evidence type="ECO:0000259" key="3">
    <source>
        <dbReference type="Pfam" id="PF04428"/>
    </source>
</evidence>
<keyword evidence="5" id="KW-0808">Transferase</keyword>
<dbReference type="Proteomes" id="UP000012045">
    <property type="component" value="Unassembled WGS sequence"/>
</dbReference>
<dbReference type="Gene3D" id="3.30.200.20">
    <property type="entry name" value="Phosphorylase Kinase, domain 1"/>
    <property type="match status" value="1"/>
</dbReference>
<dbReference type="SUPFAM" id="SSF56112">
    <property type="entry name" value="Protein kinase-like (PK-like)"/>
    <property type="match status" value="1"/>
</dbReference>
<dbReference type="Pfam" id="PF04428">
    <property type="entry name" value="Choline_kin_N"/>
    <property type="match status" value="1"/>
</dbReference>
<evidence type="ECO:0000256" key="1">
    <source>
        <dbReference type="ARBA" id="ARBA00038211"/>
    </source>
</evidence>
<dbReference type="InterPro" id="IPR011009">
    <property type="entry name" value="Kinase-like_dom_sf"/>
</dbReference>
<dbReference type="PANTHER" id="PTHR22603">
    <property type="entry name" value="CHOLINE/ETHANOALAMINE KINASE"/>
    <property type="match status" value="1"/>
</dbReference>
<feature type="domain" description="Choline kinase N-terminal" evidence="3">
    <location>
        <begin position="226"/>
        <end position="302"/>
    </location>
</feature>
<dbReference type="InterPro" id="IPR007521">
    <property type="entry name" value="Choline_kin_N"/>
</dbReference>
<feature type="compositionally biased region" description="Polar residues" evidence="2">
    <location>
        <begin position="1"/>
        <end position="11"/>
    </location>
</feature>
<feature type="region of interest" description="Disordered" evidence="2">
    <location>
        <begin position="1"/>
        <end position="176"/>
    </location>
</feature>
<reference evidence="6" key="1">
    <citation type="journal article" date="2013" name="Genome Announc.">
        <title>Draft genome sequence of Botrytis cinerea BcDW1, inoculum for noble rot of grape berries.</title>
        <authorList>
            <person name="Blanco-Ulate B."/>
            <person name="Allen G."/>
            <person name="Powell A.L."/>
            <person name="Cantu D."/>
        </authorList>
    </citation>
    <scope>NUCLEOTIDE SEQUENCE [LARGE SCALE GENOMIC DNA]</scope>
    <source>
        <strain evidence="6">BcDW1</strain>
    </source>
</reference>
<dbReference type="Pfam" id="PF01633">
    <property type="entry name" value="Choline_kinase"/>
    <property type="match status" value="1"/>
</dbReference>
<proteinExistence type="inferred from homology"/>
<dbReference type="GO" id="GO:0004103">
    <property type="term" value="F:choline kinase activity"/>
    <property type="evidence" value="ECO:0007669"/>
    <property type="project" value="TreeGrafter"/>
</dbReference>
<dbReference type="GO" id="GO:0004305">
    <property type="term" value="F:ethanolamine kinase activity"/>
    <property type="evidence" value="ECO:0007669"/>
    <property type="project" value="TreeGrafter"/>
</dbReference>
<gene>
    <name evidence="5" type="ORF">BcDW1_4023</name>
</gene>
<evidence type="ECO:0000256" key="2">
    <source>
        <dbReference type="SAM" id="MobiDB-lite"/>
    </source>
</evidence>
<dbReference type="HOGENOM" id="CLU_241936_0_0_1"/>
<dbReference type="Gene3D" id="3.90.1200.10">
    <property type="match status" value="1"/>
</dbReference>
<dbReference type="OrthoDB" id="10267235at2759"/>
<keyword evidence="5" id="KW-0418">Kinase</keyword>